<organism evidence="3 4">
    <name type="scientific">Amycolatopsis australiensis</name>
    <dbReference type="NCBI Taxonomy" id="546364"/>
    <lineage>
        <taxon>Bacteria</taxon>
        <taxon>Bacillati</taxon>
        <taxon>Actinomycetota</taxon>
        <taxon>Actinomycetes</taxon>
        <taxon>Pseudonocardiales</taxon>
        <taxon>Pseudonocardiaceae</taxon>
        <taxon>Amycolatopsis</taxon>
    </lineage>
</organism>
<feature type="region of interest" description="Disordered" evidence="1">
    <location>
        <begin position="415"/>
        <end position="498"/>
    </location>
</feature>
<feature type="transmembrane region" description="Helical" evidence="2">
    <location>
        <begin position="62"/>
        <end position="80"/>
    </location>
</feature>
<dbReference type="AlphaFoldDB" id="A0A1K1PBG4"/>
<keyword evidence="4" id="KW-1185">Reference proteome</keyword>
<feature type="transmembrane region" description="Helical" evidence="2">
    <location>
        <begin position="126"/>
        <end position="146"/>
    </location>
</feature>
<proteinExistence type="predicted"/>
<feature type="transmembrane region" description="Helical" evidence="2">
    <location>
        <begin position="158"/>
        <end position="181"/>
    </location>
</feature>
<evidence type="ECO:0000256" key="2">
    <source>
        <dbReference type="SAM" id="Phobius"/>
    </source>
</evidence>
<feature type="compositionally biased region" description="Acidic residues" evidence="1">
    <location>
        <begin position="415"/>
        <end position="454"/>
    </location>
</feature>
<feature type="transmembrane region" description="Helical" evidence="2">
    <location>
        <begin position="297"/>
        <end position="317"/>
    </location>
</feature>
<dbReference type="Proteomes" id="UP000182740">
    <property type="component" value="Unassembled WGS sequence"/>
</dbReference>
<feature type="compositionally biased region" description="Acidic residues" evidence="1">
    <location>
        <begin position="489"/>
        <end position="498"/>
    </location>
</feature>
<keyword evidence="2" id="KW-0812">Transmembrane</keyword>
<name>A0A1K1PBG4_9PSEU</name>
<keyword evidence="2" id="KW-0472">Membrane</keyword>
<evidence type="ECO:0000313" key="4">
    <source>
        <dbReference type="Proteomes" id="UP000182740"/>
    </source>
</evidence>
<accession>A0A1K1PBG4</accession>
<evidence type="ECO:0000256" key="1">
    <source>
        <dbReference type="SAM" id="MobiDB-lite"/>
    </source>
</evidence>
<feature type="transmembrane region" description="Helical" evidence="2">
    <location>
        <begin position="329"/>
        <end position="349"/>
    </location>
</feature>
<gene>
    <name evidence="3" type="ORF">SAMN04489730_0449</name>
</gene>
<feature type="compositionally biased region" description="Basic and acidic residues" evidence="1">
    <location>
        <begin position="1"/>
        <end position="10"/>
    </location>
</feature>
<sequence>MELLTDDPRPPGEAVDDPEPGAGPSRAARVRVLLAAALGPLVTGYAAVAAVLALITLTAERAVFSATGVLLAAGPGWLAAHQVRLDLGGHPLGVLPVLPTLGALVLAARTASGAAARLGCRSPREALPVFVTITGAHALCGLAVALGTRGSVATASPLVAFAVPGLLAALASAAGIVRCCGLPDVVAERVDPLALRGLRAGALGLAVLVAVGAGVFTVATAVSWRTVADMYEPAFGSSFGLFLLSVLYLPNAVTAALSFVTGPGFSIGDLNVGMFGYRGGAVPGVPLLGGLPEHHAAWWPALLALPAATGVLVGWSLRKVDADPAQRIRAVAVAGAVVALGCVALGSLSGGRLGDGPFDPVSVPVGVASVVAFCWIVIPGSFVAFFAGEHEPPAPPEALEDNEAFQDAEEVDADEAAQAVEEIEASEEDEEAPEEPGEDTEFEAEADAELDLEEPVLSGESGVAEDPAPPPGSVAEADEAVTGGTETCGDVEPDEPDR</sequence>
<dbReference type="STRING" id="546364.SAMN04489730_0449"/>
<feature type="transmembrane region" description="Helical" evidence="2">
    <location>
        <begin position="202"/>
        <end position="224"/>
    </location>
</feature>
<feature type="transmembrane region" description="Helical" evidence="2">
    <location>
        <begin position="32"/>
        <end position="55"/>
    </location>
</feature>
<feature type="transmembrane region" description="Helical" evidence="2">
    <location>
        <begin position="230"/>
        <end position="249"/>
    </location>
</feature>
<dbReference type="EMBL" id="FPJG01000006">
    <property type="protein sequence ID" value="SFW45112.1"/>
    <property type="molecule type" value="Genomic_DNA"/>
</dbReference>
<dbReference type="InterPro" id="IPR045931">
    <property type="entry name" value="DUF6350"/>
</dbReference>
<feature type="transmembrane region" description="Helical" evidence="2">
    <location>
        <begin position="361"/>
        <end position="387"/>
    </location>
</feature>
<dbReference type="Pfam" id="PF19877">
    <property type="entry name" value="DUF6350"/>
    <property type="match status" value="1"/>
</dbReference>
<evidence type="ECO:0000313" key="3">
    <source>
        <dbReference type="EMBL" id="SFW45112.1"/>
    </source>
</evidence>
<protein>
    <submittedName>
        <fullName evidence="3">Uncharacterized protein</fullName>
    </submittedName>
</protein>
<feature type="region of interest" description="Disordered" evidence="1">
    <location>
        <begin position="1"/>
        <end position="23"/>
    </location>
</feature>
<reference evidence="4" key="1">
    <citation type="submission" date="2016-11" db="EMBL/GenBank/DDBJ databases">
        <authorList>
            <person name="Varghese N."/>
            <person name="Submissions S."/>
        </authorList>
    </citation>
    <scope>NUCLEOTIDE SEQUENCE [LARGE SCALE GENOMIC DNA]</scope>
    <source>
        <strain evidence="4">DSM 44671</strain>
    </source>
</reference>
<keyword evidence="2" id="KW-1133">Transmembrane helix</keyword>
<feature type="transmembrane region" description="Helical" evidence="2">
    <location>
        <begin position="92"/>
        <end position="114"/>
    </location>
</feature>